<evidence type="ECO:0000313" key="5">
    <source>
        <dbReference type="Proteomes" id="UP001596337"/>
    </source>
</evidence>
<dbReference type="EC" id="2.7.8.-" evidence="4"/>
<dbReference type="GO" id="GO:0016740">
    <property type="term" value="F:transferase activity"/>
    <property type="evidence" value="ECO:0007669"/>
    <property type="project" value="UniProtKB-KW"/>
</dbReference>
<comment type="similarity">
    <text evidence="2">Belongs to the CDP-alcohol phosphatidyltransferase class-I family.</text>
</comment>
<dbReference type="InterPro" id="IPR043130">
    <property type="entry name" value="CDP-OH_PTrfase_TM_dom"/>
</dbReference>
<feature type="transmembrane region" description="Helical" evidence="3">
    <location>
        <begin position="72"/>
        <end position="93"/>
    </location>
</feature>
<dbReference type="EMBL" id="JBHSXX010000001">
    <property type="protein sequence ID" value="MFC6866840.1"/>
    <property type="molecule type" value="Genomic_DNA"/>
</dbReference>
<keyword evidence="1 2" id="KW-0808">Transferase</keyword>
<evidence type="ECO:0000313" key="4">
    <source>
        <dbReference type="EMBL" id="MFC6866840.1"/>
    </source>
</evidence>
<dbReference type="Gene3D" id="1.20.120.1760">
    <property type="match status" value="1"/>
</dbReference>
<gene>
    <name evidence="4" type="ORF">ACFQGD_06740</name>
</gene>
<evidence type="ECO:0000256" key="3">
    <source>
        <dbReference type="SAM" id="Phobius"/>
    </source>
</evidence>
<keyword evidence="3" id="KW-0472">Membrane</keyword>
<dbReference type="Pfam" id="PF01066">
    <property type="entry name" value="CDP-OH_P_transf"/>
    <property type="match status" value="1"/>
</dbReference>
<sequence>MTITERRRLAGSLRGPVTGAAAQFAQLAVLSAWWGIGLVGWLAGTVYALVSTTLLAVALWRSATRRLGPANAVTLARATLVGSVTTLVVVDVAGRPVDTVVLVAIATVALVLDAVDGWVARATGTTSSLGARFDMEVDAFLIAVLSVYLAPSLGPWVLAIGGMRYAFVGAGWVLPWLRGPLPPSFARKTVAAMQGVLLVAAGSGAVGRVVATLLAGLALVLLAWSFGRDVAWLWRRWAGA</sequence>
<evidence type="ECO:0000256" key="2">
    <source>
        <dbReference type="RuleBase" id="RU003750"/>
    </source>
</evidence>
<proteinExistence type="inferred from homology"/>
<dbReference type="RefSeq" id="WP_345405930.1">
    <property type="nucleotide sequence ID" value="NZ_BAABLA010000121.1"/>
</dbReference>
<comment type="caution">
    <text evidence="4">The sequence shown here is derived from an EMBL/GenBank/DDBJ whole genome shotgun (WGS) entry which is preliminary data.</text>
</comment>
<feature type="transmembrane region" description="Helical" evidence="3">
    <location>
        <begin position="12"/>
        <end position="34"/>
    </location>
</feature>
<dbReference type="InterPro" id="IPR048254">
    <property type="entry name" value="CDP_ALCOHOL_P_TRANSF_CS"/>
</dbReference>
<keyword evidence="3" id="KW-1133">Transmembrane helix</keyword>
<feature type="transmembrane region" description="Helical" evidence="3">
    <location>
        <begin position="40"/>
        <end position="60"/>
    </location>
</feature>
<evidence type="ECO:0000256" key="1">
    <source>
        <dbReference type="ARBA" id="ARBA00022679"/>
    </source>
</evidence>
<dbReference type="PROSITE" id="PS00379">
    <property type="entry name" value="CDP_ALCOHOL_P_TRANSF"/>
    <property type="match status" value="1"/>
</dbReference>
<dbReference type="Proteomes" id="UP001596337">
    <property type="component" value="Unassembled WGS sequence"/>
</dbReference>
<dbReference type="InterPro" id="IPR000462">
    <property type="entry name" value="CDP-OH_P_trans"/>
</dbReference>
<accession>A0ABW2BWZ4</accession>
<reference evidence="5" key="1">
    <citation type="journal article" date="2019" name="Int. J. Syst. Evol. Microbiol.">
        <title>The Global Catalogue of Microorganisms (GCM) 10K type strain sequencing project: providing services to taxonomists for standard genome sequencing and annotation.</title>
        <authorList>
            <consortium name="The Broad Institute Genomics Platform"/>
            <consortium name="The Broad Institute Genome Sequencing Center for Infectious Disease"/>
            <person name="Wu L."/>
            <person name="Ma J."/>
        </authorList>
    </citation>
    <scope>NUCLEOTIDE SEQUENCE [LARGE SCALE GENOMIC DNA]</scope>
    <source>
        <strain evidence="5">KCTC 32255</strain>
    </source>
</reference>
<keyword evidence="5" id="KW-1185">Reference proteome</keyword>
<feature type="transmembrane region" description="Helical" evidence="3">
    <location>
        <begin position="99"/>
        <end position="119"/>
    </location>
</feature>
<name>A0ABW2BWZ4_9PSEU</name>
<keyword evidence="3" id="KW-0812">Transmembrane</keyword>
<feature type="transmembrane region" description="Helical" evidence="3">
    <location>
        <begin position="197"/>
        <end position="226"/>
    </location>
</feature>
<protein>
    <submittedName>
        <fullName evidence="4">CDP-alcohol phosphatidyltransferase family protein</fullName>
        <ecNumber evidence="4">2.7.8.-</ecNumber>
    </submittedName>
</protein>
<organism evidence="4 5">
    <name type="scientific">Haloechinothrix salitolerans</name>
    <dbReference type="NCBI Taxonomy" id="926830"/>
    <lineage>
        <taxon>Bacteria</taxon>
        <taxon>Bacillati</taxon>
        <taxon>Actinomycetota</taxon>
        <taxon>Actinomycetes</taxon>
        <taxon>Pseudonocardiales</taxon>
        <taxon>Pseudonocardiaceae</taxon>
        <taxon>Haloechinothrix</taxon>
    </lineage>
</organism>